<feature type="transmembrane region" description="Helical" evidence="6">
    <location>
        <begin position="74"/>
        <end position="97"/>
    </location>
</feature>
<protein>
    <submittedName>
        <fullName evidence="8">G-protein coupled receptor Mth2</fullName>
    </submittedName>
</protein>
<dbReference type="OrthoDB" id="6425212at2759"/>
<dbReference type="EMBL" id="BGPR01028093">
    <property type="protein sequence ID" value="GBN99024.1"/>
    <property type="molecule type" value="Genomic_DNA"/>
</dbReference>
<keyword evidence="3 6" id="KW-1133">Transmembrane helix</keyword>
<feature type="transmembrane region" description="Helical" evidence="6">
    <location>
        <begin position="118"/>
        <end position="139"/>
    </location>
</feature>
<gene>
    <name evidence="8" type="primary">mth2_9</name>
    <name evidence="8" type="ORF">AVEN_58882_1</name>
</gene>
<dbReference type="Pfam" id="PF00002">
    <property type="entry name" value="7tm_2"/>
    <property type="match status" value="1"/>
</dbReference>
<comment type="subcellular location">
    <subcellularLocation>
        <location evidence="1">Membrane</location>
        <topology evidence="1">Multi-pass membrane protein</topology>
    </subcellularLocation>
</comment>
<evidence type="ECO:0000256" key="1">
    <source>
        <dbReference type="ARBA" id="ARBA00004141"/>
    </source>
</evidence>
<dbReference type="InterPro" id="IPR053231">
    <property type="entry name" value="GPCR_LN-TM7"/>
</dbReference>
<dbReference type="Proteomes" id="UP000499080">
    <property type="component" value="Unassembled WGS sequence"/>
</dbReference>
<keyword evidence="8" id="KW-0675">Receptor</keyword>
<accession>A0A4Y2TEF2</accession>
<dbReference type="GO" id="GO:0004930">
    <property type="term" value="F:G protein-coupled receptor activity"/>
    <property type="evidence" value="ECO:0007669"/>
    <property type="project" value="InterPro"/>
</dbReference>
<keyword evidence="2 6" id="KW-0812">Transmembrane</keyword>
<evidence type="ECO:0000256" key="2">
    <source>
        <dbReference type="ARBA" id="ARBA00022692"/>
    </source>
</evidence>
<feature type="transmembrane region" description="Helical" evidence="6">
    <location>
        <begin position="242"/>
        <end position="263"/>
    </location>
</feature>
<reference evidence="8 9" key="1">
    <citation type="journal article" date="2019" name="Sci. Rep.">
        <title>Orb-weaving spider Araneus ventricosus genome elucidates the spidroin gene catalogue.</title>
        <authorList>
            <person name="Kono N."/>
            <person name="Nakamura H."/>
            <person name="Ohtoshi R."/>
            <person name="Moran D.A.P."/>
            <person name="Shinohara A."/>
            <person name="Yoshida Y."/>
            <person name="Fujiwara M."/>
            <person name="Mori M."/>
            <person name="Tomita M."/>
            <person name="Arakawa K."/>
        </authorList>
    </citation>
    <scope>NUCLEOTIDE SEQUENCE [LARGE SCALE GENOMIC DNA]</scope>
</reference>
<evidence type="ECO:0000256" key="5">
    <source>
        <dbReference type="SAM" id="MobiDB-lite"/>
    </source>
</evidence>
<dbReference type="CDD" id="cd15039">
    <property type="entry name" value="7tmB3_Methuselah-like"/>
    <property type="match status" value="1"/>
</dbReference>
<evidence type="ECO:0000256" key="6">
    <source>
        <dbReference type="SAM" id="Phobius"/>
    </source>
</evidence>
<keyword evidence="4 6" id="KW-0472">Membrane</keyword>
<comment type="caution">
    <text evidence="8">The sequence shown here is derived from an EMBL/GenBank/DDBJ whole genome shotgun (WGS) entry which is preliminary data.</text>
</comment>
<feature type="compositionally biased region" description="Low complexity" evidence="5">
    <location>
        <begin position="297"/>
        <end position="307"/>
    </location>
</feature>
<keyword evidence="9" id="KW-1185">Reference proteome</keyword>
<dbReference type="InterPro" id="IPR017981">
    <property type="entry name" value="GPCR_2-like_7TM"/>
</dbReference>
<dbReference type="PANTHER" id="PTHR45902">
    <property type="entry name" value="LATROPHILIN RECEPTOR-LIKE PROTEIN A"/>
    <property type="match status" value="1"/>
</dbReference>
<name>A0A4Y2TEF2_ARAVE</name>
<feature type="region of interest" description="Disordered" evidence="5">
    <location>
        <begin position="338"/>
        <end position="378"/>
    </location>
</feature>
<organism evidence="8 9">
    <name type="scientific">Araneus ventricosus</name>
    <name type="common">Orbweaver spider</name>
    <name type="synonym">Epeira ventricosa</name>
    <dbReference type="NCBI Taxonomy" id="182803"/>
    <lineage>
        <taxon>Eukaryota</taxon>
        <taxon>Metazoa</taxon>
        <taxon>Ecdysozoa</taxon>
        <taxon>Arthropoda</taxon>
        <taxon>Chelicerata</taxon>
        <taxon>Arachnida</taxon>
        <taxon>Araneae</taxon>
        <taxon>Araneomorphae</taxon>
        <taxon>Entelegynae</taxon>
        <taxon>Araneoidea</taxon>
        <taxon>Araneidae</taxon>
        <taxon>Araneus</taxon>
    </lineage>
</organism>
<feature type="transmembrane region" description="Helical" evidence="6">
    <location>
        <begin position="43"/>
        <end position="62"/>
    </location>
</feature>
<dbReference type="InterPro" id="IPR000832">
    <property type="entry name" value="GPCR_2_secretin-like"/>
</dbReference>
<feature type="transmembrane region" description="Helical" evidence="6">
    <location>
        <begin position="168"/>
        <end position="193"/>
    </location>
</feature>
<dbReference type="AlphaFoldDB" id="A0A4Y2TEF2"/>
<feature type="compositionally biased region" description="Polar residues" evidence="5">
    <location>
        <begin position="343"/>
        <end position="360"/>
    </location>
</feature>
<sequence length="378" mass="41513">MTALAVSVMFGKVGSSISIIALTVHLIIFCIVPTLRNLPGYNLASLSIAFLIAYLSLLVGQIPDVLGLSCVLSGIVQLNCFLVAFFCTNVMAFDVWRSLRMATSKLAVSSKNKKKIQFIVYTIYSWGVPLIITVTVVILDNMDGVPSWIKPGIGDNMICWLTNKSAKIIFFSVPAFILFMINGVFFVLSAVIIKNNTMKNVSDQNNQAVRLNFTLYVRLGLMMGVTWLISVLATLINSDILWLIFDFLNSLQGLFIFILFTCSRKVLKYIKQRVNLETPKTSSTDKKSRSSSDKHTTNSSTATTRETTFLSHGSVGGQHIISSSTAIAKEIAFSPPRTVVGENMTNSSTETINEIASSPRTPVIGENMTNSSTEQLTK</sequence>
<feature type="domain" description="G-protein coupled receptors family 2 profile 2" evidence="7">
    <location>
        <begin position="7"/>
        <end position="264"/>
    </location>
</feature>
<feature type="transmembrane region" description="Helical" evidence="6">
    <location>
        <begin position="213"/>
        <end position="236"/>
    </location>
</feature>
<dbReference type="GO" id="GO:0007166">
    <property type="term" value="P:cell surface receptor signaling pathway"/>
    <property type="evidence" value="ECO:0007669"/>
    <property type="project" value="InterPro"/>
</dbReference>
<feature type="compositionally biased region" description="Basic and acidic residues" evidence="5">
    <location>
        <begin position="283"/>
        <end position="296"/>
    </location>
</feature>
<dbReference type="PROSITE" id="PS50261">
    <property type="entry name" value="G_PROTEIN_RECEP_F2_4"/>
    <property type="match status" value="1"/>
</dbReference>
<feature type="compositionally biased region" description="Polar residues" evidence="5">
    <location>
        <begin position="367"/>
        <end position="378"/>
    </location>
</feature>
<dbReference type="PANTHER" id="PTHR45902:SF4">
    <property type="entry name" value="G-PROTEIN COUPLED RECEPTORS FAMILY 2 PROFILE 2 DOMAIN-CONTAINING PROTEIN"/>
    <property type="match status" value="1"/>
</dbReference>
<evidence type="ECO:0000313" key="8">
    <source>
        <dbReference type="EMBL" id="GBN99024.1"/>
    </source>
</evidence>
<evidence type="ECO:0000313" key="9">
    <source>
        <dbReference type="Proteomes" id="UP000499080"/>
    </source>
</evidence>
<dbReference type="PRINTS" id="PR00249">
    <property type="entry name" value="GPCRSECRETIN"/>
</dbReference>
<feature type="region of interest" description="Disordered" evidence="5">
    <location>
        <begin position="280"/>
        <end position="307"/>
    </location>
</feature>
<dbReference type="GO" id="GO:0016020">
    <property type="term" value="C:membrane"/>
    <property type="evidence" value="ECO:0007669"/>
    <property type="project" value="UniProtKB-SubCell"/>
</dbReference>
<feature type="transmembrane region" description="Helical" evidence="6">
    <location>
        <begin position="6"/>
        <end position="31"/>
    </location>
</feature>
<evidence type="ECO:0000256" key="4">
    <source>
        <dbReference type="ARBA" id="ARBA00023136"/>
    </source>
</evidence>
<proteinExistence type="predicted"/>
<dbReference type="Gene3D" id="1.20.1070.10">
    <property type="entry name" value="Rhodopsin 7-helix transmembrane proteins"/>
    <property type="match status" value="1"/>
</dbReference>
<evidence type="ECO:0000256" key="3">
    <source>
        <dbReference type="ARBA" id="ARBA00022989"/>
    </source>
</evidence>
<evidence type="ECO:0000259" key="7">
    <source>
        <dbReference type="PROSITE" id="PS50261"/>
    </source>
</evidence>